<evidence type="ECO:0000313" key="2">
    <source>
        <dbReference type="Proteomes" id="UP000827986"/>
    </source>
</evidence>
<comment type="caution">
    <text evidence="1">The sequence shown here is derived from an EMBL/GenBank/DDBJ whole genome shotgun (WGS) entry which is preliminary data.</text>
</comment>
<dbReference type="AlphaFoldDB" id="A0A9D3XQL3"/>
<dbReference type="EMBL" id="JAHDVG010000463">
    <property type="protein sequence ID" value="KAH1185814.1"/>
    <property type="molecule type" value="Genomic_DNA"/>
</dbReference>
<dbReference type="Proteomes" id="UP000827986">
    <property type="component" value="Unassembled WGS sequence"/>
</dbReference>
<accession>A0A9D3XQL3</accession>
<name>A0A9D3XQL3_9SAUR</name>
<organism evidence="1 2">
    <name type="scientific">Mauremys mutica</name>
    <name type="common">yellowpond turtle</name>
    <dbReference type="NCBI Taxonomy" id="74926"/>
    <lineage>
        <taxon>Eukaryota</taxon>
        <taxon>Metazoa</taxon>
        <taxon>Chordata</taxon>
        <taxon>Craniata</taxon>
        <taxon>Vertebrata</taxon>
        <taxon>Euteleostomi</taxon>
        <taxon>Archelosauria</taxon>
        <taxon>Testudinata</taxon>
        <taxon>Testudines</taxon>
        <taxon>Cryptodira</taxon>
        <taxon>Durocryptodira</taxon>
        <taxon>Testudinoidea</taxon>
        <taxon>Geoemydidae</taxon>
        <taxon>Geoemydinae</taxon>
        <taxon>Mauremys</taxon>
    </lineage>
</organism>
<sequence>MHRSEQPKGAAADGLAVNGMGQVAGWSLGYRLQHGRGGCFDSSQAFGVHGSLALERGAGNQCSWLRGAVAYREEGKQSRRARKGHVGREAPLGSWLPKDLNAPWQVSAAPLGEVKLQYPCETGILSSFYSWGGANQLPSSYTRHLGQSWSVNRAPLSPSQVLYPLGHPITQPRLPAPSDCQGLPAPGQNSGFVMMHPGFLLPALSSSQQGPELPASVHAHSGAKIAGEIKPVNICLALCKHQWLISVWRKSNVRRLLKAAVKFCTMLVPPGV</sequence>
<evidence type="ECO:0000313" key="1">
    <source>
        <dbReference type="EMBL" id="KAH1185814.1"/>
    </source>
</evidence>
<gene>
    <name evidence="1" type="ORF">KIL84_018563</name>
</gene>
<keyword evidence="2" id="KW-1185">Reference proteome</keyword>
<proteinExistence type="predicted"/>
<reference evidence="1" key="1">
    <citation type="submission" date="2021-09" db="EMBL/GenBank/DDBJ databases">
        <title>The genome of Mauremys mutica provides insights into the evolution of semi-aquatic lifestyle.</title>
        <authorList>
            <person name="Gong S."/>
            <person name="Gao Y."/>
        </authorList>
    </citation>
    <scope>NUCLEOTIDE SEQUENCE</scope>
    <source>
        <strain evidence="1">MM-2020</strain>
        <tissue evidence="1">Muscle</tissue>
    </source>
</reference>
<protein>
    <submittedName>
        <fullName evidence="1">Uncharacterized protein</fullName>
    </submittedName>
</protein>